<evidence type="ECO:0000313" key="1">
    <source>
        <dbReference type="EMBL" id="MBB5205197.1"/>
    </source>
</evidence>
<accession>A0A840S205</accession>
<dbReference type="SUPFAM" id="SSF53850">
    <property type="entry name" value="Periplasmic binding protein-like II"/>
    <property type="match status" value="1"/>
</dbReference>
<name>A0A840S205_9BURK</name>
<dbReference type="AlphaFoldDB" id="A0A840S205"/>
<organism evidence="1 2">
    <name type="scientific">Inhella inkyongensis</name>
    <dbReference type="NCBI Taxonomy" id="392593"/>
    <lineage>
        <taxon>Bacteria</taxon>
        <taxon>Pseudomonadati</taxon>
        <taxon>Pseudomonadota</taxon>
        <taxon>Betaproteobacteria</taxon>
        <taxon>Burkholderiales</taxon>
        <taxon>Sphaerotilaceae</taxon>
        <taxon>Inhella</taxon>
    </lineage>
</organism>
<keyword evidence="2" id="KW-1185">Reference proteome</keyword>
<dbReference type="RefSeq" id="WP_175423440.1">
    <property type="nucleotide sequence ID" value="NZ_CP040709.1"/>
</dbReference>
<protein>
    <submittedName>
        <fullName evidence="1">Polar amino acid transport system substrate-binding protein</fullName>
    </submittedName>
</protein>
<comment type="caution">
    <text evidence="1">The sequence shown here is derived from an EMBL/GenBank/DDBJ whole genome shotgun (WGS) entry which is preliminary data.</text>
</comment>
<dbReference type="PANTHER" id="PTHR35936">
    <property type="entry name" value="MEMBRANE-BOUND LYTIC MUREIN TRANSGLYCOSYLASE F"/>
    <property type="match status" value="1"/>
</dbReference>
<dbReference type="EMBL" id="JACHHO010000003">
    <property type="protein sequence ID" value="MBB5205197.1"/>
    <property type="molecule type" value="Genomic_DNA"/>
</dbReference>
<proteinExistence type="predicted"/>
<reference evidence="1 2" key="1">
    <citation type="submission" date="2020-08" db="EMBL/GenBank/DDBJ databases">
        <title>Genomic Encyclopedia of Type Strains, Phase IV (KMG-IV): sequencing the most valuable type-strain genomes for metagenomic binning, comparative biology and taxonomic classification.</title>
        <authorList>
            <person name="Goeker M."/>
        </authorList>
    </citation>
    <scope>NUCLEOTIDE SEQUENCE [LARGE SCALE GENOMIC DNA]</scope>
    <source>
        <strain evidence="1 2">DSM 23958</strain>
    </source>
</reference>
<evidence type="ECO:0000313" key="2">
    <source>
        <dbReference type="Proteomes" id="UP000554837"/>
    </source>
</evidence>
<gene>
    <name evidence="1" type="ORF">HNQ51_002516</name>
</gene>
<dbReference type="PANTHER" id="PTHR35936:SF19">
    <property type="entry name" value="AMINO-ACID-BINDING PROTEIN YXEM-RELATED"/>
    <property type="match status" value="1"/>
</dbReference>
<sequence>MSWLVGLPCVAQTSMPPCPQPLRVAFLNWDSPPLLMGNGAEFADPPGLAVELTRQVLARMGCSPVFSRAPLRRLHRDLELGELDLVVGIGHSSERAQHLAFPLRSDGSLNARLALAQAPVVLLVRQEAQTRPRWDGQKLLPRGARIGVIQGSIEETLAEQQGWTLERSPHREASLTKLRRGLIDAVLTNLFSVSKAEREREPALVVLEPPLHRALYFAPVRPALLKEHPAFVEAFWLRLCQAARSALAPQQPCQ</sequence>
<dbReference type="Gene3D" id="3.40.190.10">
    <property type="entry name" value="Periplasmic binding protein-like II"/>
    <property type="match status" value="2"/>
</dbReference>
<dbReference type="Proteomes" id="UP000554837">
    <property type="component" value="Unassembled WGS sequence"/>
</dbReference>